<evidence type="ECO:0000313" key="2">
    <source>
        <dbReference type="EMBL" id="APY90112.1"/>
    </source>
</evidence>
<evidence type="ECO:0000256" key="1">
    <source>
        <dbReference type="SAM" id="SignalP"/>
    </source>
</evidence>
<keyword evidence="1" id="KW-0732">Signal</keyword>
<name>A0ABN4VRG9_9ACTN</name>
<accession>A0ABN4VRG9</accession>
<gene>
    <name evidence="2" type="ORF">A7J05_34570</name>
</gene>
<evidence type="ECO:0008006" key="4">
    <source>
        <dbReference type="Google" id="ProtNLM"/>
    </source>
</evidence>
<proteinExistence type="predicted"/>
<dbReference type="EMBL" id="CP015588">
    <property type="protein sequence ID" value="APY90112.1"/>
    <property type="molecule type" value="Genomic_DNA"/>
</dbReference>
<feature type="chain" id="PRO_5045040458" description="Peptidase inhibitor family I36 protein" evidence="1">
    <location>
        <begin position="27"/>
        <end position="201"/>
    </location>
</feature>
<dbReference type="Proteomes" id="UP000187191">
    <property type="component" value="Chromosome"/>
</dbReference>
<keyword evidence="3" id="KW-1185">Reference proteome</keyword>
<dbReference type="RefSeq" id="WP_076687936.1">
    <property type="nucleotide sequence ID" value="NZ_CP015588.1"/>
</dbReference>
<reference evidence="2 3" key="1">
    <citation type="submission" date="2016-05" db="EMBL/GenBank/DDBJ databases">
        <authorList>
            <person name="Gu J."/>
        </authorList>
    </citation>
    <scope>NUCLEOTIDE SEQUENCE [LARGE SCALE GENOMIC DNA]</scope>
    <source>
        <strain evidence="2 3">ACCC40021</strain>
    </source>
</reference>
<dbReference type="Pfam" id="PF03995">
    <property type="entry name" value="Inhibitor_I36"/>
    <property type="match status" value="1"/>
</dbReference>
<evidence type="ECO:0000313" key="3">
    <source>
        <dbReference type="Proteomes" id="UP000187191"/>
    </source>
</evidence>
<protein>
    <recommendedName>
        <fullName evidence="4">Peptidase inhibitor family I36 protein</fullName>
    </recommendedName>
</protein>
<feature type="signal peptide" evidence="1">
    <location>
        <begin position="1"/>
        <end position="26"/>
    </location>
</feature>
<sequence length="201" mass="21441">MAVTKGRVAIAAAGGLLMLATGVSTAEAGSGASAASRFVQQAESAHLTSAQTTALQADVDRYLKKMGGTQVALNKIDLKGKGEILVALPGEARPRDFASGDGTRAAADPCLDVPGVSGNFCAYQRDNYSGSIIKMRQCNTKYYVSTWGRGGSWINDQTRNVESRRARMYNPNGTMIYKTPRAFSSDPHGDWNPVRYVIPCG</sequence>
<organism evidence="2 3">
    <name type="scientific">Streptomyces alfalfae</name>
    <dbReference type="NCBI Taxonomy" id="1642299"/>
    <lineage>
        <taxon>Bacteria</taxon>
        <taxon>Bacillati</taxon>
        <taxon>Actinomycetota</taxon>
        <taxon>Actinomycetes</taxon>
        <taxon>Kitasatosporales</taxon>
        <taxon>Streptomycetaceae</taxon>
        <taxon>Streptomyces</taxon>
    </lineage>
</organism>